<proteinExistence type="inferred from homology"/>
<dbReference type="GO" id="GO:0000287">
    <property type="term" value="F:magnesium ion binding"/>
    <property type="evidence" value="ECO:0007669"/>
    <property type="project" value="InterPro"/>
</dbReference>
<evidence type="ECO:0000259" key="11">
    <source>
        <dbReference type="PROSITE" id="PS50026"/>
    </source>
</evidence>
<dbReference type="SMART" id="SM00181">
    <property type="entry name" value="EGF"/>
    <property type="match status" value="2"/>
</dbReference>
<evidence type="ECO:0000256" key="1">
    <source>
        <dbReference type="ARBA" id="ARBA00004479"/>
    </source>
</evidence>
<dbReference type="InterPro" id="IPR000742">
    <property type="entry name" value="EGF"/>
</dbReference>
<sequence>MNPSQTRWAFFLPDWKPTLQHMTMVSRCVQPEERLRISKFHFQRDAKASLVGRLLMRKYCSEVSGLGYDQLRLIRDSNNKPVLEVSENENPLYFNVSHQGNYVVLAGSSLANVGVDVMQVEQRKDTQEFFRLMRRQFSTNEWSKIRSYNSDFMQLKSFIRHWALKESYVKAVGTGLTFELDRIDFITKSELASETLTDTKVKIDSVLQQEWSFEETMLNYDHIAAVAYNSPTAVSKEESQFQLISYEDLVSGAIPFAENDPKFSGNAWTAGSSDFEQYLTIDLGRPRNLTQISTRGRSHSSEFVKEYVISFGFNQLDFSDYKENDGSRKLFKGNRNGDRVHTNKFETPIIAQFIRINPTRWEDRIAMRVELYGCDYVAETLSFNGTSMVWKNLTYYPIQSRQDTIKFRFRTSDSNGILLYSRGTQGDYLALQIVENRMILNINLGSGIMTSMSAGSLLDDSIWHDVSILRQLNVVSFVVDRVEVKEAVKGDFQQLDLDRILYIGAVPHIQEGELKEPSWDIGERFYKNQTLHQCADSTITPVTFLSLRSYVKLRGYEGVKSLNVSLEFRTYESAGLLMHHKFLNANSYIKLYLEKGKIMTEVQTDKTPKLNLDNFPEPVNDGLWHHAVVTVGTNLVTLTLDDVVVETVRLINVDTGGFYYFGGGLPETSGFIGCMRQIAIDGNYRLPGNWKKDEEMCCQDDPIILNACQMTDRCSPNPCEHGGICKQNSEEFECDCDATGYTGSVCHTSLHPVSCQSHRNLHGSNQRTNIKIDPDGSGPLESFYVSCQYYQNGATETIIHHKHDSGPTTVNGYDKPGSFIQEISYDGSLTQIEGVLNRSSSCEQFIRFECQSSKLFNTPVSETSPFLPNSWWVSRRNQPMDYWGDSIPSSRKCECGIHNNCVVPDKWCNCDSGLDSWLGDEGYIREMEYLPVRRLHIGDTGTPFDDKMAKFTLGPLICRGDALYDNVATFRLADAALQFPLTDLGHSWDIYFEFKTTTSNAVMLHSVGKGGDFIKVNLIGGDQLQFQVESGSGVIGNTVETSNKLNDNEWHTVHIEKNRKQARLVVDGAFTSSVVQPPGQVRAIELDNKKGLYLGATVERRSGYVGCIRALTVNGIMMDIEKALETNTYGVGPGCHGKCDSGPCLNNGTCYEGYDHYTCDCRFTGFKGPICADEIGVNMQSTMMVKYDFLGSYKSTIAEKIRVGFTTTEPRGFLLGVFSNITGEYLTLAVSNSGHLRLVFDFGFERQEIIFPDQNFATGQYHDVQISRQDSGTKLVMKVDNFEPKIVHFNVKTSADAQFNNIQYLYIGRNESISDGFVGCISRVEFDDIYPLKIYFQENRPRNIRSEPESLTEDFCGVEPVTHPPELVEAAPLPEIDEEVLRKVYRNTTSAILGGILGIIFLAIVIMALLIGRYLSKHKGEYLTQEDEGAYGATDPNTAVMDGVTGHHVTKKKEWFI</sequence>
<dbReference type="FunFam" id="3.90.470.20:FF:000003">
    <property type="entry name" value="L-aminoadipate-semialdehyde dehydrogenase-phosphopantetheinyl transferase"/>
    <property type="match status" value="1"/>
</dbReference>
<dbReference type="Pfam" id="PF01648">
    <property type="entry name" value="ACPS"/>
    <property type="match status" value="1"/>
</dbReference>
<keyword evidence="7" id="KW-0245">EGF-like domain</keyword>
<feature type="domain" description="Laminin G" evidence="10">
    <location>
        <begin position="1174"/>
        <end position="1356"/>
    </location>
</feature>
<dbReference type="SMART" id="SM00282">
    <property type="entry name" value="LamG"/>
    <property type="match status" value="4"/>
</dbReference>
<keyword evidence="13" id="KW-1185">Reference proteome</keyword>
<evidence type="ECO:0000259" key="9">
    <source>
        <dbReference type="PROSITE" id="PS50022"/>
    </source>
</evidence>
<dbReference type="InterPro" id="IPR001791">
    <property type="entry name" value="Laminin_G"/>
</dbReference>
<dbReference type="SMART" id="SM00231">
    <property type="entry name" value="FA58C"/>
    <property type="match status" value="1"/>
</dbReference>
<feature type="domain" description="EGF-like" evidence="11">
    <location>
        <begin position="710"/>
        <end position="747"/>
    </location>
</feature>
<dbReference type="PANTHER" id="PTHR15036">
    <property type="entry name" value="PIKACHURIN-LIKE PROTEIN"/>
    <property type="match status" value="1"/>
</dbReference>
<dbReference type="EMBL" id="CAJVCH010530411">
    <property type="protein sequence ID" value="CAG7823733.1"/>
    <property type="molecule type" value="Genomic_DNA"/>
</dbReference>
<evidence type="ECO:0000256" key="4">
    <source>
        <dbReference type="ARBA" id="ARBA00022729"/>
    </source>
</evidence>
<dbReference type="InterPro" id="IPR000421">
    <property type="entry name" value="FA58C"/>
</dbReference>
<evidence type="ECO:0000313" key="12">
    <source>
        <dbReference type="EMBL" id="CAG7823733.1"/>
    </source>
</evidence>
<evidence type="ECO:0000256" key="5">
    <source>
        <dbReference type="ARBA" id="ARBA00022989"/>
    </source>
</evidence>
<dbReference type="CDD" id="cd00110">
    <property type="entry name" value="LamG"/>
    <property type="match status" value="4"/>
</dbReference>
<keyword evidence="4" id="KW-0732">Signal</keyword>
<feature type="transmembrane region" description="Helical" evidence="8">
    <location>
        <begin position="1391"/>
        <end position="1411"/>
    </location>
</feature>
<dbReference type="Pfam" id="PF00008">
    <property type="entry name" value="EGF"/>
    <property type="match status" value="1"/>
</dbReference>
<dbReference type="PROSITE" id="PS01286">
    <property type="entry name" value="FA58C_2"/>
    <property type="match status" value="1"/>
</dbReference>
<dbReference type="InterPro" id="IPR055066">
    <property type="entry name" value="AASDHPPT_N"/>
</dbReference>
<comment type="caution">
    <text evidence="12">The sequence shown here is derived from an EMBL/GenBank/DDBJ whole genome shotgun (WGS) entry which is preliminary data.</text>
</comment>
<feature type="domain" description="Laminin G" evidence="10">
    <location>
        <begin position="380"/>
        <end position="708"/>
    </location>
</feature>
<protein>
    <recommendedName>
        <fullName evidence="14">4'-phosphopantetheinyl transferase</fullName>
    </recommendedName>
</protein>
<reference evidence="12" key="1">
    <citation type="submission" date="2021-06" db="EMBL/GenBank/DDBJ databases">
        <authorList>
            <person name="Hodson N. C."/>
            <person name="Mongue J. A."/>
            <person name="Jaron S. K."/>
        </authorList>
    </citation>
    <scope>NUCLEOTIDE SEQUENCE</scope>
</reference>
<keyword evidence="3 8" id="KW-0812">Transmembrane</keyword>
<keyword evidence="6 8" id="KW-0472">Membrane</keyword>
<evidence type="ECO:0000256" key="6">
    <source>
        <dbReference type="ARBA" id="ARBA00023136"/>
    </source>
</evidence>
<dbReference type="FunFam" id="2.60.120.260:FF:000016">
    <property type="entry name" value="Contactin-associated protein-like 4 isoform 1"/>
    <property type="match status" value="1"/>
</dbReference>
<evidence type="ECO:0000256" key="7">
    <source>
        <dbReference type="PROSITE-ProRule" id="PRU00076"/>
    </source>
</evidence>
<dbReference type="PROSITE" id="PS50022">
    <property type="entry name" value="FA58C_3"/>
    <property type="match status" value="1"/>
</dbReference>
<comment type="similarity">
    <text evidence="2">Belongs to the neurexin family.</text>
</comment>
<keyword evidence="5 8" id="KW-1133">Transmembrane helix</keyword>
<comment type="subcellular location">
    <subcellularLocation>
        <location evidence="1">Membrane</location>
        <topology evidence="1">Single-pass type I membrane protein</topology>
    </subcellularLocation>
</comment>
<organism evidence="12 13">
    <name type="scientific">Allacma fusca</name>
    <dbReference type="NCBI Taxonomy" id="39272"/>
    <lineage>
        <taxon>Eukaryota</taxon>
        <taxon>Metazoa</taxon>
        <taxon>Ecdysozoa</taxon>
        <taxon>Arthropoda</taxon>
        <taxon>Hexapoda</taxon>
        <taxon>Collembola</taxon>
        <taxon>Symphypleona</taxon>
        <taxon>Sminthuridae</taxon>
        <taxon>Allacma</taxon>
    </lineage>
</organism>
<gene>
    <name evidence="12" type="ORF">AFUS01_LOCUS33934</name>
</gene>
<evidence type="ECO:0000313" key="13">
    <source>
        <dbReference type="Proteomes" id="UP000708208"/>
    </source>
</evidence>
<evidence type="ECO:0000259" key="10">
    <source>
        <dbReference type="PROSITE" id="PS50025"/>
    </source>
</evidence>
<dbReference type="CDD" id="cd00057">
    <property type="entry name" value="FA58C"/>
    <property type="match status" value="1"/>
</dbReference>
<dbReference type="CDD" id="cd00054">
    <property type="entry name" value="EGF_CA"/>
    <property type="match status" value="2"/>
</dbReference>
<dbReference type="InterPro" id="IPR008278">
    <property type="entry name" value="4-PPantetheinyl_Trfase_dom"/>
</dbReference>
<accession>A0A8J2KZM3</accession>
<feature type="domain" description="F5/8 type C" evidence="9">
    <location>
        <begin position="223"/>
        <end position="374"/>
    </location>
</feature>
<evidence type="ECO:0000256" key="2">
    <source>
        <dbReference type="ARBA" id="ARBA00010241"/>
    </source>
</evidence>
<dbReference type="GO" id="GO:0008897">
    <property type="term" value="F:holo-[acyl-carrier-protein] synthase activity"/>
    <property type="evidence" value="ECO:0007669"/>
    <property type="project" value="InterPro"/>
</dbReference>
<dbReference type="InterPro" id="IPR050372">
    <property type="entry name" value="Neurexin-related_CASP"/>
</dbReference>
<dbReference type="Pfam" id="PF00754">
    <property type="entry name" value="F5_F8_type_C"/>
    <property type="match status" value="1"/>
</dbReference>
<evidence type="ECO:0000256" key="3">
    <source>
        <dbReference type="ARBA" id="ARBA00022692"/>
    </source>
</evidence>
<name>A0A8J2KZM3_9HEXA</name>
<feature type="domain" description="EGF-like" evidence="11">
    <location>
        <begin position="1136"/>
        <end position="1172"/>
    </location>
</feature>
<evidence type="ECO:0008006" key="14">
    <source>
        <dbReference type="Google" id="ProtNLM"/>
    </source>
</evidence>
<dbReference type="OrthoDB" id="26719at2759"/>
<dbReference type="Pfam" id="PF02210">
    <property type="entry name" value="Laminin_G_2"/>
    <property type="match status" value="4"/>
</dbReference>
<dbReference type="Pfam" id="PF22624">
    <property type="entry name" value="AASDHPPT_N"/>
    <property type="match status" value="1"/>
</dbReference>
<feature type="domain" description="Laminin G" evidence="10">
    <location>
        <begin position="966"/>
        <end position="1135"/>
    </location>
</feature>
<dbReference type="PROSITE" id="PS50025">
    <property type="entry name" value="LAM_G_DOMAIN"/>
    <property type="match status" value="3"/>
</dbReference>
<dbReference type="PROSITE" id="PS50026">
    <property type="entry name" value="EGF_3"/>
    <property type="match status" value="2"/>
</dbReference>
<dbReference type="GO" id="GO:0016020">
    <property type="term" value="C:membrane"/>
    <property type="evidence" value="ECO:0007669"/>
    <property type="project" value="UniProtKB-SubCell"/>
</dbReference>
<evidence type="ECO:0000256" key="8">
    <source>
        <dbReference type="SAM" id="Phobius"/>
    </source>
</evidence>
<dbReference type="PANTHER" id="PTHR15036:SF91">
    <property type="entry name" value="NEUREXIN-4"/>
    <property type="match status" value="1"/>
</dbReference>
<comment type="caution">
    <text evidence="7">Lacks conserved residue(s) required for the propagation of feature annotation.</text>
</comment>
<dbReference type="Proteomes" id="UP000708208">
    <property type="component" value="Unassembled WGS sequence"/>
</dbReference>